<evidence type="ECO:0000313" key="3">
    <source>
        <dbReference type="Proteomes" id="UP000034637"/>
    </source>
</evidence>
<protein>
    <recommendedName>
        <fullName evidence="4">Fimbrial assembly family protein</fullName>
    </recommendedName>
</protein>
<name>A0A0G1V2C4_9BACT</name>
<accession>A0A0G1V2C4</accession>
<keyword evidence="1" id="KW-1133">Transmembrane helix</keyword>
<gene>
    <name evidence="2" type="ORF">UY33_C0010G0016</name>
</gene>
<sequence length="173" mass="19369">MINFLEKIQLEDKRIDDIRRTTVAATTVLLVTFLVVVAALGGWWWWVASRAKAQTVEEEQLRLRLVRLAEPEVLVRKLAMRSQVVVNWLDSRGEAAKKINRLGTGSEGGNVEKWNYGEDRQSVEVAADSAAKITQYASRLAGFYQEVTIDKAVMRPGSGWKAVIRLKGEKGGI</sequence>
<comment type="caution">
    <text evidence="2">The sequence shown here is derived from an EMBL/GenBank/DDBJ whole genome shotgun (WGS) entry which is preliminary data.</text>
</comment>
<proteinExistence type="predicted"/>
<keyword evidence="1" id="KW-0472">Membrane</keyword>
<dbReference type="AlphaFoldDB" id="A0A0G1V2C4"/>
<evidence type="ECO:0008006" key="4">
    <source>
        <dbReference type="Google" id="ProtNLM"/>
    </source>
</evidence>
<dbReference type="Proteomes" id="UP000034637">
    <property type="component" value="Unassembled WGS sequence"/>
</dbReference>
<dbReference type="EMBL" id="LCPP01000010">
    <property type="protein sequence ID" value="KKW00495.1"/>
    <property type="molecule type" value="Genomic_DNA"/>
</dbReference>
<reference evidence="2 3" key="1">
    <citation type="journal article" date="2015" name="Nature">
        <title>rRNA introns, odd ribosomes, and small enigmatic genomes across a large radiation of phyla.</title>
        <authorList>
            <person name="Brown C.T."/>
            <person name="Hug L.A."/>
            <person name="Thomas B.C."/>
            <person name="Sharon I."/>
            <person name="Castelle C.J."/>
            <person name="Singh A."/>
            <person name="Wilkins M.J."/>
            <person name="Williams K.H."/>
            <person name="Banfield J.F."/>
        </authorList>
    </citation>
    <scope>NUCLEOTIDE SEQUENCE [LARGE SCALE GENOMIC DNA]</scope>
</reference>
<organism evidence="2 3">
    <name type="scientific">Candidatus Amesbacteria bacterium GW2011_GWA1_48_9</name>
    <dbReference type="NCBI Taxonomy" id="1618355"/>
    <lineage>
        <taxon>Bacteria</taxon>
        <taxon>Candidatus Amesiibacteriota</taxon>
    </lineage>
</organism>
<keyword evidence="1" id="KW-0812">Transmembrane</keyword>
<feature type="transmembrane region" description="Helical" evidence="1">
    <location>
        <begin position="21"/>
        <end position="46"/>
    </location>
</feature>
<evidence type="ECO:0000256" key="1">
    <source>
        <dbReference type="SAM" id="Phobius"/>
    </source>
</evidence>
<evidence type="ECO:0000313" key="2">
    <source>
        <dbReference type="EMBL" id="KKW00495.1"/>
    </source>
</evidence>